<dbReference type="Pfam" id="PF01965">
    <property type="entry name" value="DJ-1_PfpI"/>
    <property type="match status" value="1"/>
</dbReference>
<evidence type="ECO:0000313" key="4">
    <source>
        <dbReference type="Proteomes" id="UP000886520"/>
    </source>
</evidence>
<dbReference type="PANTHER" id="PTHR43130:SF2">
    <property type="entry name" value="DJ-1_PFPI DOMAIN-CONTAINING PROTEIN"/>
    <property type="match status" value="1"/>
</dbReference>
<dbReference type="Gene3D" id="3.40.50.880">
    <property type="match status" value="1"/>
</dbReference>
<proteinExistence type="predicted"/>
<dbReference type="InterPro" id="IPR029062">
    <property type="entry name" value="Class_I_gatase-like"/>
</dbReference>
<dbReference type="EMBL" id="JABFUD020000009">
    <property type="protein sequence ID" value="KAI5075627.1"/>
    <property type="molecule type" value="Genomic_DNA"/>
</dbReference>
<dbReference type="GO" id="GO:0006355">
    <property type="term" value="P:regulation of DNA-templated transcription"/>
    <property type="evidence" value="ECO:0007669"/>
    <property type="project" value="TreeGrafter"/>
</dbReference>
<protein>
    <recommendedName>
        <fullName evidence="1">DJ-1/PfpI domain-containing protein</fullName>
    </recommendedName>
</protein>
<keyword evidence="4" id="KW-1185">Reference proteome</keyword>
<feature type="domain" description="DJ-1/PfpI" evidence="1">
    <location>
        <begin position="8"/>
        <end position="169"/>
    </location>
</feature>
<dbReference type="InterPro" id="IPR002818">
    <property type="entry name" value="DJ-1/PfpI"/>
</dbReference>
<evidence type="ECO:0000313" key="3">
    <source>
        <dbReference type="EMBL" id="KAI5075953.1"/>
    </source>
</evidence>
<dbReference type="OrthoDB" id="531033at2759"/>
<name>A0A9D4UYA1_ADICA</name>
<dbReference type="SUPFAM" id="SSF52317">
    <property type="entry name" value="Class I glutamine amidotransferase-like"/>
    <property type="match status" value="1"/>
</dbReference>
<sequence>MAEGKVVVAIPLFYRFTALDGVGPYELLHMVPGVTVRFVSAQAGEAVTADNGMMHLLSTASFQDLPRPDIIVVPGGPGTSAALQDPVFMDWLKTAHETSSYTTSVCSGSLALAAAGLLQGLEATSHWSCYEDLAKLGAVPTDKRVVRQGKIITSAGVSSGIDMALHLITLFKGEEMAKMIQLLVEYDPQPPYDVGSPKKAGELLMEKTEVLCEIFENTLPPPK</sequence>
<dbReference type="AlphaFoldDB" id="A0A9D4UYA1"/>
<reference evidence="2" key="1">
    <citation type="submission" date="2021-01" db="EMBL/GenBank/DDBJ databases">
        <title>Adiantum capillus-veneris genome.</title>
        <authorList>
            <person name="Fang Y."/>
            <person name="Liao Q."/>
        </authorList>
    </citation>
    <scope>NUCLEOTIDE SEQUENCE</scope>
    <source>
        <strain evidence="2">H3</strain>
        <tissue evidence="2">Leaf</tissue>
    </source>
</reference>
<comment type="caution">
    <text evidence="2">The sequence shown here is derived from an EMBL/GenBank/DDBJ whole genome shotgun (WGS) entry which is preliminary data.</text>
</comment>
<organism evidence="2 4">
    <name type="scientific">Adiantum capillus-veneris</name>
    <name type="common">Maidenhair fern</name>
    <dbReference type="NCBI Taxonomy" id="13818"/>
    <lineage>
        <taxon>Eukaryota</taxon>
        <taxon>Viridiplantae</taxon>
        <taxon>Streptophyta</taxon>
        <taxon>Embryophyta</taxon>
        <taxon>Tracheophyta</taxon>
        <taxon>Polypodiopsida</taxon>
        <taxon>Polypodiidae</taxon>
        <taxon>Polypodiales</taxon>
        <taxon>Pteridineae</taxon>
        <taxon>Pteridaceae</taxon>
        <taxon>Vittarioideae</taxon>
        <taxon>Adiantum</taxon>
    </lineage>
</organism>
<dbReference type="Proteomes" id="UP000886520">
    <property type="component" value="Chromosome 9"/>
</dbReference>
<dbReference type="InterPro" id="IPR052158">
    <property type="entry name" value="INH-QAR"/>
</dbReference>
<gene>
    <name evidence="2" type="ORF">GOP47_0009703</name>
    <name evidence="3" type="ORF">GOP47_0010029</name>
</gene>
<accession>A0A9D4UYA1</accession>
<dbReference type="EMBL" id="JABFUD020000009">
    <property type="protein sequence ID" value="KAI5075953.1"/>
    <property type="molecule type" value="Genomic_DNA"/>
</dbReference>
<evidence type="ECO:0000313" key="2">
    <source>
        <dbReference type="EMBL" id="KAI5075627.1"/>
    </source>
</evidence>
<dbReference type="PANTHER" id="PTHR43130">
    <property type="entry name" value="ARAC-FAMILY TRANSCRIPTIONAL REGULATOR"/>
    <property type="match status" value="1"/>
</dbReference>
<dbReference type="CDD" id="cd03139">
    <property type="entry name" value="GATase1_PfpI_2"/>
    <property type="match status" value="1"/>
</dbReference>
<evidence type="ECO:0000259" key="1">
    <source>
        <dbReference type="Pfam" id="PF01965"/>
    </source>
</evidence>